<reference evidence="3" key="1">
    <citation type="submission" date="2011-07" db="EMBL/GenBank/DDBJ databases">
        <authorList>
            <consortium name="Caenorhabditis brenneri Sequencing and Analysis Consortium"/>
            <person name="Wilson R.K."/>
        </authorList>
    </citation>
    <scope>NUCLEOTIDE SEQUENCE [LARGE SCALE GENOMIC DNA]</scope>
    <source>
        <strain evidence="3">PB2801</strain>
    </source>
</reference>
<dbReference type="EMBL" id="GL379820">
    <property type="protein sequence ID" value="EGT47455.1"/>
    <property type="molecule type" value="Genomic_DNA"/>
</dbReference>
<dbReference type="Proteomes" id="UP000008068">
    <property type="component" value="Unassembled WGS sequence"/>
</dbReference>
<dbReference type="AlphaFoldDB" id="G0MY99"/>
<name>G0MY99_CAEBE</name>
<evidence type="ECO:0000256" key="1">
    <source>
        <dbReference type="SAM" id="MobiDB-lite"/>
    </source>
</evidence>
<evidence type="ECO:0000313" key="3">
    <source>
        <dbReference type="Proteomes" id="UP000008068"/>
    </source>
</evidence>
<proteinExistence type="predicted"/>
<sequence>MTSPIDRNGDPLPDPAVFLEDNKVEDVEELRALLEELFVRYEHLGREMEELVDLEINIMETTIEIDNYEKRRQDLLMELEELQNTGNQTEHAEEDHLEEVKEEEGGNEGDDEKEDSDDDFSY</sequence>
<organism evidence="3">
    <name type="scientific">Caenorhabditis brenneri</name>
    <name type="common">Nematode worm</name>
    <dbReference type="NCBI Taxonomy" id="135651"/>
    <lineage>
        <taxon>Eukaryota</taxon>
        <taxon>Metazoa</taxon>
        <taxon>Ecdysozoa</taxon>
        <taxon>Nematoda</taxon>
        <taxon>Chromadorea</taxon>
        <taxon>Rhabditida</taxon>
        <taxon>Rhabditina</taxon>
        <taxon>Rhabditomorpha</taxon>
        <taxon>Rhabditoidea</taxon>
        <taxon>Rhabditidae</taxon>
        <taxon>Peloderinae</taxon>
        <taxon>Caenorhabditis</taxon>
    </lineage>
</organism>
<accession>G0MY99</accession>
<feature type="region of interest" description="Disordered" evidence="1">
    <location>
        <begin position="80"/>
        <end position="122"/>
    </location>
</feature>
<feature type="compositionally biased region" description="Acidic residues" evidence="1">
    <location>
        <begin position="95"/>
        <end position="122"/>
    </location>
</feature>
<protein>
    <submittedName>
        <fullName evidence="2">Uncharacterized protein</fullName>
    </submittedName>
</protein>
<gene>
    <name evidence="2" type="ORF">CAEBREN_15559</name>
</gene>
<dbReference type="HOGENOM" id="CLU_2028750_0_0_1"/>
<keyword evidence="3" id="KW-1185">Reference proteome</keyword>
<evidence type="ECO:0000313" key="2">
    <source>
        <dbReference type="EMBL" id="EGT47455.1"/>
    </source>
</evidence>
<dbReference type="InParanoid" id="G0MY99"/>